<evidence type="ECO:0000256" key="1">
    <source>
        <dbReference type="SAM" id="MobiDB-lite"/>
    </source>
</evidence>
<organism evidence="2 3">
    <name type="scientific">Neurospora hispaniola</name>
    <dbReference type="NCBI Taxonomy" id="588809"/>
    <lineage>
        <taxon>Eukaryota</taxon>
        <taxon>Fungi</taxon>
        <taxon>Dikarya</taxon>
        <taxon>Ascomycota</taxon>
        <taxon>Pezizomycotina</taxon>
        <taxon>Sordariomycetes</taxon>
        <taxon>Sordariomycetidae</taxon>
        <taxon>Sordariales</taxon>
        <taxon>Sordariaceae</taxon>
        <taxon>Neurospora</taxon>
    </lineage>
</organism>
<dbReference type="Proteomes" id="UP001285908">
    <property type="component" value="Unassembled WGS sequence"/>
</dbReference>
<dbReference type="GeneID" id="87872389"/>
<name>A0AAJ0IAY8_9PEZI</name>
<protein>
    <submittedName>
        <fullName evidence="2">Uncharacterized protein</fullName>
    </submittedName>
</protein>
<reference evidence="2 3" key="1">
    <citation type="journal article" date="2023" name="Mol. Phylogenet. Evol.">
        <title>Genome-scale phylogeny and comparative genomics of the fungal order Sordariales.</title>
        <authorList>
            <person name="Hensen N."/>
            <person name="Bonometti L."/>
            <person name="Westerberg I."/>
            <person name="Brannstrom I.O."/>
            <person name="Guillou S."/>
            <person name="Cros-Aarteil S."/>
            <person name="Calhoun S."/>
            <person name="Haridas S."/>
            <person name="Kuo A."/>
            <person name="Mondo S."/>
            <person name="Pangilinan J."/>
            <person name="Riley R."/>
            <person name="LaButti K."/>
            <person name="Andreopoulos B."/>
            <person name="Lipzen A."/>
            <person name="Chen C."/>
            <person name="Yan M."/>
            <person name="Daum C."/>
            <person name="Ng V."/>
            <person name="Clum A."/>
            <person name="Steindorff A."/>
            <person name="Ohm R.A."/>
            <person name="Martin F."/>
            <person name="Silar P."/>
            <person name="Natvig D.O."/>
            <person name="Lalanne C."/>
            <person name="Gautier V."/>
            <person name="Ament-Velasquez S.L."/>
            <person name="Kruys A."/>
            <person name="Hutchinson M.I."/>
            <person name="Powell A.J."/>
            <person name="Barry K."/>
            <person name="Miller A.N."/>
            <person name="Grigoriev I.V."/>
            <person name="Debuchy R."/>
            <person name="Gladieux P."/>
            <person name="Hiltunen Thoren M."/>
            <person name="Johannesson H."/>
        </authorList>
    </citation>
    <scope>NUCLEOTIDE SEQUENCE [LARGE SCALE GENOMIC DNA]</scope>
    <source>
        <strain evidence="2 3">FGSC 10403</strain>
    </source>
</reference>
<dbReference type="EMBL" id="JAULSX010000003">
    <property type="protein sequence ID" value="KAK3495259.1"/>
    <property type="molecule type" value="Genomic_DNA"/>
</dbReference>
<evidence type="ECO:0000313" key="2">
    <source>
        <dbReference type="EMBL" id="KAK3495259.1"/>
    </source>
</evidence>
<sequence length="411" mass="46540">MPFTRTSARRSRPRANNQTPTLRRENAEVVYENVDDVDLFGGVDIDQILDFLMPPTAPLKSLLPLTFSNEMTVDSTFAERLPSYEEAKKEKEKEDEKTGEGIRERLLRSSPLSVGKSEQTTDASILQTTVRIKSATMSSPSNTPRSTQLRSIYSPDLQRQDASARSPTILEEIAAEVEAARWAALPIQYLAVFDPNDPEGDRARELDFYNALAGADDTLFESIYHHVMDQILRNRVSFQYYRDNAPPPYTTHPTKGEITVEMSPEVVLPAYLPPYTPFGQGQNWEGEEADKEEEDEVVEDNGEKSESVVHEVAAANPELTIPFLCGRRIPLRTVEEYWPVVLVLVLSPYIYPQDPLLFAGFVLFTRLVGFLYEKARGNEVKEYDLMQAGFDHDHCKYNLLFIVSCVFRAAN</sequence>
<feature type="region of interest" description="Disordered" evidence="1">
    <location>
        <begin position="84"/>
        <end position="164"/>
    </location>
</feature>
<evidence type="ECO:0000313" key="3">
    <source>
        <dbReference type="Proteomes" id="UP001285908"/>
    </source>
</evidence>
<accession>A0AAJ0IAY8</accession>
<gene>
    <name evidence="2" type="ORF">B0T23DRAFT_313878</name>
</gene>
<feature type="region of interest" description="Disordered" evidence="1">
    <location>
        <begin position="1"/>
        <end position="23"/>
    </location>
</feature>
<feature type="compositionally biased region" description="Basic and acidic residues" evidence="1">
    <location>
        <begin position="84"/>
        <end position="107"/>
    </location>
</feature>
<keyword evidence="3" id="KW-1185">Reference proteome</keyword>
<dbReference type="RefSeq" id="XP_062694688.1">
    <property type="nucleotide sequence ID" value="XM_062834767.1"/>
</dbReference>
<feature type="compositionally biased region" description="Polar residues" evidence="1">
    <location>
        <begin position="110"/>
        <end position="151"/>
    </location>
</feature>
<proteinExistence type="predicted"/>
<dbReference type="AlphaFoldDB" id="A0AAJ0IAY8"/>
<comment type="caution">
    <text evidence="2">The sequence shown here is derived from an EMBL/GenBank/DDBJ whole genome shotgun (WGS) entry which is preliminary data.</text>
</comment>